<proteinExistence type="predicted"/>
<protein>
    <submittedName>
        <fullName evidence="1">Uncharacterized protein</fullName>
    </submittedName>
</protein>
<feature type="non-terminal residue" evidence="1">
    <location>
        <position position="1"/>
    </location>
</feature>
<dbReference type="Proteomes" id="UP000437017">
    <property type="component" value="Unassembled WGS sequence"/>
</dbReference>
<feature type="non-terminal residue" evidence="1">
    <location>
        <position position="116"/>
    </location>
</feature>
<gene>
    <name evidence="1" type="ORF">E2I00_000691</name>
</gene>
<dbReference type="AlphaFoldDB" id="A0A6A1QF36"/>
<dbReference type="EMBL" id="SGJD01000322">
    <property type="protein sequence ID" value="KAB0405663.1"/>
    <property type="molecule type" value="Genomic_DNA"/>
</dbReference>
<accession>A0A6A1QF36</accession>
<evidence type="ECO:0000313" key="1">
    <source>
        <dbReference type="EMBL" id="KAB0405663.1"/>
    </source>
</evidence>
<reference evidence="1 2" key="1">
    <citation type="journal article" date="2019" name="PLoS ONE">
        <title>Genomic analyses reveal an absence of contemporary introgressive admixture between fin whales and blue whales, despite known hybrids.</title>
        <authorList>
            <person name="Westbury M.V."/>
            <person name="Petersen B."/>
            <person name="Lorenzen E.D."/>
        </authorList>
    </citation>
    <scope>NUCLEOTIDE SEQUENCE [LARGE SCALE GENOMIC DNA]</scope>
    <source>
        <strain evidence="1">FinWhale-01</strain>
    </source>
</reference>
<organism evidence="1 2">
    <name type="scientific">Balaenoptera physalus</name>
    <name type="common">Fin whale</name>
    <name type="synonym">Balaena physalus</name>
    <dbReference type="NCBI Taxonomy" id="9770"/>
    <lineage>
        <taxon>Eukaryota</taxon>
        <taxon>Metazoa</taxon>
        <taxon>Chordata</taxon>
        <taxon>Craniata</taxon>
        <taxon>Vertebrata</taxon>
        <taxon>Euteleostomi</taxon>
        <taxon>Mammalia</taxon>
        <taxon>Eutheria</taxon>
        <taxon>Laurasiatheria</taxon>
        <taxon>Artiodactyla</taxon>
        <taxon>Whippomorpha</taxon>
        <taxon>Cetacea</taxon>
        <taxon>Mysticeti</taxon>
        <taxon>Balaenopteridae</taxon>
        <taxon>Balaenoptera</taxon>
    </lineage>
</organism>
<name>A0A6A1QF36_BALPH</name>
<sequence length="116" mass="13012">SGRRSAPYLRRHHAPLAFALAHRPPIAQVEARRDPGAPAAQFCCAFSPLAFHCPGFLSLRSQAWGALDRNSVRRRGLRILFRLIFSSAAFGDVWGNLRERSLPKDPPDRCRHLATK</sequence>
<comment type="caution">
    <text evidence="1">The sequence shown here is derived from an EMBL/GenBank/DDBJ whole genome shotgun (WGS) entry which is preliminary data.</text>
</comment>
<keyword evidence="2" id="KW-1185">Reference proteome</keyword>
<evidence type="ECO:0000313" key="2">
    <source>
        <dbReference type="Proteomes" id="UP000437017"/>
    </source>
</evidence>